<keyword evidence="4" id="KW-1185">Reference proteome</keyword>
<evidence type="ECO:0000313" key="1">
    <source>
        <dbReference type="EMBL" id="GAL65433.1"/>
    </source>
</evidence>
<dbReference type="Proteomes" id="UP000030184">
    <property type="component" value="Unassembled WGS sequence"/>
</dbReference>
<protein>
    <submittedName>
        <fullName evidence="1">Mobile element protein</fullName>
    </submittedName>
</protein>
<gene>
    <name evidence="1" type="ORF">JCM19301_3893</name>
    <name evidence="2" type="ORF">JCM19538_1997</name>
</gene>
<comment type="caution">
    <text evidence="1">The sequence shown here is derived from an EMBL/GenBank/DDBJ whole genome shotgun (WGS) entry which is preliminary data.</text>
</comment>
<dbReference type="AlphaFoldDB" id="A0A090VN52"/>
<evidence type="ECO:0000313" key="3">
    <source>
        <dbReference type="Proteomes" id="UP000029641"/>
    </source>
</evidence>
<evidence type="ECO:0000313" key="4">
    <source>
        <dbReference type="Proteomes" id="UP000030184"/>
    </source>
</evidence>
<name>A0A090VN52_9FLAO</name>
<dbReference type="EMBL" id="BBNY01000005">
    <property type="protein sequence ID" value="GAL89008.1"/>
    <property type="molecule type" value="Genomic_DNA"/>
</dbReference>
<dbReference type="OrthoDB" id="964423at2"/>
<dbReference type="Proteomes" id="UP000029641">
    <property type="component" value="Unassembled WGS sequence"/>
</dbReference>
<sequence length="67" mass="7945">MKTLLHMAALSSIRIKGEIQDFYHRKIKEGKNKMSILNAIRNKIVLRVFACVKNNRMYQKNYEYLLG</sequence>
<dbReference type="EMBL" id="BBNR01000001">
    <property type="protein sequence ID" value="GAL65433.1"/>
    <property type="molecule type" value="Genomic_DNA"/>
</dbReference>
<organism evidence="1 3">
    <name type="scientific">Jejuia pallidilutea</name>
    <dbReference type="NCBI Taxonomy" id="504487"/>
    <lineage>
        <taxon>Bacteria</taxon>
        <taxon>Pseudomonadati</taxon>
        <taxon>Bacteroidota</taxon>
        <taxon>Flavobacteriia</taxon>
        <taxon>Flavobacteriales</taxon>
        <taxon>Flavobacteriaceae</taxon>
        <taxon>Jejuia</taxon>
    </lineage>
</organism>
<dbReference type="RefSeq" id="WP_042240333.1">
    <property type="nucleotide sequence ID" value="NZ_BBNR01000001.1"/>
</dbReference>
<dbReference type="eggNOG" id="COG3547">
    <property type="taxonomic scope" value="Bacteria"/>
</dbReference>
<accession>A0A090VN52</accession>
<proteinExistence type="predicted"/>
<reference evidence="4" key="1">
    <citation type="journal article" date="2014" name="Genome Announc.">
        <title>Draft Genome Sequence of Marine Flavobacterium Jejuia pallidilutea Strain 11shimoA1 and Pigmentation Mutants.</title>
        <authorList>
            <person name="Takatani N."/>
            <person name="Nakanishi M."/>
            <person name="Meirelles P."/>
            <person name="Mino S."/>
            <person name="Suda W."/>
            <person name="Oshima K."/>
            <person name="Hattori M."/>
            <person name="Ohkuma M."/>
            <person name="Hosokawa M."/>
            <person name="Miyashita K."/>
            <person name="Thompson F.L."/>
            <person name="Niwa A."/>
            <person name="Sawabe T."/>
            <person name="Sawabe T."/>
        </authorList>
    </citation>
    <scope>NUCLEOTIDE SEQUENCE [LARGE SCALE GENOMIC DNA]</scope>
    <source>
        <strain evidence="4">JCM 19538</strain>
    </source>
</reference>
<evidence type="ECO:0000313" key="2">
    <source>
        <dbReference type="EMBL" id="GAL89008.1"/>
    </source>
</evidence>